<protein>
    <recommendedName>
        <fullName evidence="1">Antitoxin VbhA domain-containing protein</fullName>
    </recommendedName>
</protein>
<organism evidence="2 3">
    <name type="scientific">Leucobacter weissii</name>
    <dbReference type="NCBI Taxonomy" id="1983706"/>
    <lineage>
        <taxon>Bacteria</taxon>
        <taxon>Bacillati</taxon>
        <taxon>Actinomycetota</taxon>
        <taxon>Actinomycetes</taxon>
        <taxon>Micrococcales</taxon>
        <taxon>Microbacteriaceae</taxon>
        <taxon>Leucobacter</taxon>
    </lineage>
</organism>
<dbReference type="Pfam" id="PF18495">
    <property type="entry name" value="VbhA"/>
    <property type="match status" value="1"/>
</dbReference>
<dbReference type="RefSeq" id="WP_208098955.1">
    <property type="nucleotide sequence ID" value="NZ_JAGDYM010000019.1"/>
</dbReference>
<name>A0A939S9J6_9MICO</name>
<comment type="caution">
    <text evidence="2">The sequence shown here is derived from an EMBL/GenBank/DDBJ whole genome shotgun (WGS) entry which is preliminary data.</text>
</comment>
<evidence type="ECO:0000313" key="2">
    <source>
        <dbReference type="EMBL" id="MBO1903221.1"/>
    </source>
</evidence>
<dbReference type="InterPro" id="IPR043038">
    <property type="entry name" value="VbhA_sf"/>
</dbReference>
<keyword evidence="3" id="KW-1185">Reference proteome</keyword>
<dbReference type="Gene3D" id="1.10.8.1050">
    <property type="entry name" value="Antitoxin VbhA-like"/>
    <property type="match status" value="1"/>
</dbReference>
<accession>A0A939S9J6</accession>
<reference evidence="2" key="1">
    <citation type="submission" date="2021-03" db="EMBL/GenBank/DDBJ databases">
        <title>Leucobacter chromiisoli sp. nov., isolated from chromium-containing soil of chemical plant.</title>
        <authorList>
            <person name="Xu Z."/>
        </authorList>
    </citation>
    <scope>NUCLEOTIDE SEQUENCE</scope>
    <source>
        <strain evidence="2">S27</strain>
    </source>
</reference>
<dbReference type="AlphaFoldDB" id="A0A939S9J6"/>
<proteinExistence type="predicted"/>
<feature type="domain" description="Antitoxin VbhA" evidence="1">
    <location>
        <begin position="23"/>
        <end position="68"/>
    </location>
</feature>
<sequence>MSQPTFDVETRWPELFAQLDPEQRRAVVRSLAAGWHEGWEPNREDVADLIDYTRGALTFDEYQARSAAKAERIAGAATTL</sequence>
<dbReference type="InterPro" id="IPR041535">
    <property type="entry name" value="VbhA"/>
</dbReference>
<evidence type="ECO:0000313" key="3">
    <source>
        <dbReference type="Proteomes" id="UP000664382"/>
    </source>
</evidence>
<dbReference type="Proteomes" id="UP000664382">
    <property type="component" value="Unassembled WGS sequence"/>
</dbReference>
<dbReference type="EMBL" id="JAGDYM010000019">
    <property type="protein sequence ID" value="MBO1903221.1"/>
    <property type="molecule type" value="Genomic_DNA"/>
</dbReference>
<evidence type="ECO:0000259" key="1">
    <source>
        <dbReference type="Pfam" id="PF18495"/>
    </source>
</evidence>
<gene>
    <name evidence="2" type="ORF">J4H92_14850</name>
</gene>